<organism evidence="1 2">
    <name type="scientific">Paenimyroides marinum</name>
    <dbReference type="NCBI Taxonomy" id="1159016"/>
    <lineage>
        <taxon>Bacteria</taxon>
        <taxon>Pseudomonadati</taxon>
        <taxon>Bacteroidota</taxon>
        <taxon>Flavobacteriia</taxon>
        <taxon>Flavobacteriales</taxon>
        <taxon>Flavobacteriaceae</taxon>
        <taxon>Paenimyroides</taxon>
    </lineage>
</organism>
<evidence type="ECO:0000313" key="2">
    <source>
        <dbReference type="Proteomes" id="UP000199634"/>
    </source>
</evidence>
<reference evidence="1 2" key="1">
    <citation type="submission" date="2016-10" db="EMBL/GenBank/DDBJ databases">
        <authorList>
            <person name="de Groot N.N."/>
        </authorList>
    </citation>
    <scope>NUCLEOTIDE SEQUENCE [LARGE SCALE GENOMIC DNA]</scope>
    <source>
        <strain evidence="1 2">CGMCC 1.10825</strain>
    </source>
</reference>
<accession>A0A1H6L9K0</accession>
<dbReference type="STRING" id="1159016.SAMN02927937_01757"/>
<evidence type="ECO:0000313" key="1">
    <source>
        <dbReference type="EMBL" id="SEH85015.1"/>
    </source>
</evidence>
<dbReference type="RefSeq" id="WP_091099156.1">
    <property type="nucleotide sequence ID" value="NZ_FNXE01000023.1"/>
</dbReference>
<proteinExistence type="predicted"/>
<dbReference type="Proteomes" id="UP000199634">
    <property type="component" value="Unassembled WGS sequence"/>
</dbReference>
<dbReference type="AlphaFoldDB" id="A0A1H6L9K0"/>
<protein>
    <submittedName>
        <fullName evidence="1">Uncharacterized protein</fullName>
    </submittedName>
</protein>
<keyword evidence="2" id="KW-1185">Reference proteome</keyword>
<gene>
    <name evidence="1" type="ORF">SAMN02927937_01757</name>
</gene>
<dbReference type="EMBL" id="FNXE01000023">
    <property type="protein sequence ID" value="SEH85015.1"/>
    <property type="molecule type" value="Genomic_DNA"/>
</dbReference>
<sequence length="167" mass="19994">MKKIIFIFLVTSVCHSQEITYFKDKVDYIENELSNLLKDREYIIYGTIHKMHLILKKNDDFYQFIFTNNTNNMYLSDINILGSNCLELVFNKLSYTKGIIDTDSDFYRNNPIEILVGDPLYFSYNLDYKNRYCEYFIAMGIKPKPMKQQVSTYLNSLMLKYSYDCEW</sequence>
<name>A0A1H6L9K0_9FLAO</name>